<dbReference type="PRINTS" id="PR00119">
    <property type="entry name" value="CATATPASE"/>
</dbReference>
<evidence type="ECO:0000256" key="8">
    <source>
        <dbReference type="ARBA" id="ARBA00022989"/>
    </source>
</evidence>
<comment type="subcellular location">
    <subcellularLocation>
        <location evidence="1">Endomembrane system</location>
        <topology evidence="1">Multi-pass membrane protein</topology>
    </subcellularLocation>
</comment>
<dbReference type="GO" id="GO:0005388">
    <property type="term" value="F:P-type calcium transporter activity"/>
    <property type="evidence" value="ECO:0007669"/>
    <property type="project" value="TreeGrafter"/>
</dbReference>
<feature type="compositionally biased region" description="Polar residues" evidence="10">
    <location>
        <begin position="83"/>
        <end position="98"/>
    </location>
</feature>
<organism evidence="12 13">
    <name type="scientific">Tetradesmus obliquus</name>
    <name type="common">Green alga</name>
    <name type="synonym">Acutodesmus obliquus</name>
    <dbReference type="NCBI Taxonomy" id="3088"/>
    <lineage>
        <taxon>Eukaryota</taxon>
        <taxon>Viridiplantae</taxon>
        <taxon>Chlorophyta</taxon>
        <taxon>core chlorophytes</taxon>
        <taxon>Chlorophyceae</taxon>
        <taxon>CS clade</taxon>
        <taxon>Sphaeropleales</taxon>
        <taxon>Scenedesmaceae</taxon>
        <taxon>Tetradesmus</taxon>
    </lineage>
</organism>
<evidence type="ECO:0000256" key="7">
    <source>
        <dbReference type="ARBA" id="ARBA00022967"/>
    </source>
</evidence>
<dbReference type="SFLD" id="SFLDG00002">
    <property type="entry name" value="C1.7:_P-type_atpase_like"/>
    <property type="match status" value="1"/>
</dbReference>
<dbReference type="Gene3D" id="3.40.50.1000">
    <property type="entry name" value="HAD superfamily/HAD-like"/>
    <property type="match status" value="2"/>
</dbReference>
<dbReference type="InterPro" id="IPR008250">
    <property type="entry name" value="ATPase_P-typ_transduc_dom_A_sf"/>
</dbReference>
<dbReference type="InterPro" id="IPR059000">
    <property type="entry name" value="ATPase_P-type_domA"/>
</dbReference>
<feature type="region of interest" description="Disordered" evidence="10">
    <location>
        <begin position="1627"/>
        <end position="1676"/>
    </location>
</feature>
<dbReference type="GO" id="GO:0005886">
    <property type="term" value="C:plasma membrane"/>
    <property type="evidence" value="ECO:0007669"/>
    <property type="project" value="TreeGrafter"/>
</dbReference>
<keyword evidence="13" id="KW-1185">Reference proteome</keyword>
<dbReference type="InterPro" id="IPR023299">
    <property type="entry name" value="ATPase_P-typ_cyto_dom_N"/>
</dbReference>
<keyword evidence="4" id="KW-0547">Nucleotide-binding</keyword>
<proteinExistence type="predicted"/>
<accession>A0A383VH31</accession>
<keyword evidence="8" id="KW-1133">Transmembrane helix</keyword>
<feature type="compositionally biased region" description="Polar residues" evidence="10">
    <location>
        <begin position="170"/>
        <end position="186"/>
    </location>
</feature>
<evidence type="ECO:0000256" key="10">
    <source>
        <dbReference type="SAM" id="MobiDB-lite"/>
    </source>
</evidence>
<feature type="compositionally biased region" description="Low complexity" evidence="10">
    <location>
        <begin position="643"/>
        <end position="654"/>
    </location>
</feature>
<dbReference type="SUPFAM" id="SSF81660">
    <property type="entry name" value="Metal cation-transporting ATPase, ATP-binding domain N"/>
    <property type="match status" value="1"/>
</dbReference>
<dbReference type="SFLD" id="SFLDF00027">
    <property type="entry name" value="p-type_atpase"/>
    <property type="match status" value="1"/>
</dbReference>
<feature type="compositionally biased region" description="Polar residues" evidence="10">
    <location>
        <begin position="633"/>
        <end position="642"/>
    </location>
</feature>
<dbReference type="SUPFAM" id="SSF81665">
    <property type="entry name" value="Calcium ATPase, transmembrane domain M"/>
    <property type="match status" value="1"/>
</dbReference>
<sequence>MHRCCYVQPSAVGAGSCNAAAVQRRYVHLLPGRRCSSFVPCSAGREADRVSVLSADELQGTQSQAQQHEQPQQAQLPVPAAQHSSHSSQDVLHTSSSGRHQRHEFLVTAAQLRGMVQAAVDSSQAAAADEIIAEVAAKVLQAKQQRQEWRAAKHAAAAAATAEQQGVDRVSSNGAEPAQTGSSSSKQQQMLPLAPMLAAALGTDLQRGLSGGAADAAARRAAFGSNSLAVSATSSFWQLLLEAASDSTLLLLTAAGAVSLALAAGTGKEAADFIDGAAILASVAICAGVTAVTNYQKEEKFRQLNRLKEDVPVRVMRGGAELTLSCWDLLVGDLLLVEAGDILPADGLLVAGGSLKVDESHLTGESDDVVKEPPPAAAAAAEEQSEAAAGGCAPLASCLMMSGSKVLEGFGRLLVLAVGPNSQQGMIQAMVMGGSTAQPGSSSSGGGGAAAAVPMLREATPLTSRLEDVANSIGGVGLAAAAGVLAVNSGLYTAELLAGGGSLLSSASLEAYLSFFITSMTLLVVAVPEGLPLAVTLALAFSVQRMLADNNLVRNLSSCETMAAATAICSDKTGTLTENNMAVVKLFVGGVTFNVRPSSSTARAQPAALQGAQALGPAALAAAAAPLAAAAPTSNGFGSTVRSTSSIAGSSLSTSDDEQQRQPPGMQPSSNQVAALTSSTASSSSSVGSALSSVSAGDGAPAAPSRNGSSAAAAAAVPVPPDVLTMVSLSWDGEQLYEYAGQQQQQYEGDEEPPRSEAAAALQASKAQQQQQQLQQWQQRQQQREAAASPTAAAYRGVAEDATFAEECSLLADCTMDAALSSTASLFAAPGSSCAASSVSCLSGELRQLLADSISLNSTASIRLVPQEAGGEPGGAEGSSNGSSSSSNGRQLDRSGNRTECALLEFGGRLAGRLLPGAGASEQQLNVLQTFPFSSTRKRMSSLVALGPPLATPGSAGASSQPARLYVKGAAELLLDGCRLQVGLDGRLQPLTPGQVAALKARCGRGGLRVLALAYKDLLLPPAAAAEGSNGGSSGGSSSSGWQLLDGDEDAGGLVLIGLLGLEDPVRAAVPGAITDCQRAGIAVRMITGDNAATAAAIAAECGILPRPLQQQVEETLAARACSGVSSSQYNVQLRQLLAELPLPQALQQKADGLSKQQQQPGWLDGLLHGLSGAAGGADPAAGAALMNSVAPHPALAVLEGPQFRALVLQQDGSTDLDAFAALWPHLRVMARCTPADKFTLVQALKALRARGQLAETVAVTGDGTNDAPALNAADVGFAMAAGTSIAKDASDILLLDNNFTSIVSAVKWGRNVYSAVTKFLQFQLTANVVALVTAAGGALALRASPLSAVQMLWVNLIMDSLASLALATEAPTDEALDEPPRARDGAIITPTVAKAILGQAALQLAVLAALLGPLGEALVGLGQGGGSGMAAAAAAVGVMTAAGGALADVAGGELGGGLSPERAEQYTLVFNAFVLMQLFNQVNARKIHDEPDVLAGLSQQRLFLGILGLEAGLQVAIVQMGGRAFSTVPLSAQQWAVCLGFGGLTLLARRALRAIPTEPPPPGGPPGGSSSGSSSSSSSGSGSTSSKALGAASAAVARPLQAVQSVARGAAAAAARAVKAAAAAAARGWQGRKGVAVGSAGSSADGGSSSSTAAAGHGLPRGELWRRRQQQLHQS</sequence>
<gene>
    <name evidence="12" type="ORF">BQ4739_LOCUS4760</name>
</gene>
<dbReference type="SUPFAM" id="SSF56784">
    <property type="entry name" value="HAD-like"/>
    <property type="match status" value="1"/>
</dbReference>
<dbReference type="InterPro" id="IPR044492">
    <property type="entry name" value="P_typ_ATPase_HD_dom"/>
</dbReference>
<feature type="region of interest" description="Disordered" evidence="10">
    <location>
        <begin position="741"/>
        <end position="785"/>
    </location>
</feature>
<feature type="region of interest" description="Disordered" evidence="10">
    <location>
        <begin position="58"/>
        <end position="100"/>
    </location>
</feature>
<dbReference type="InterPro" id="IPR006068">
    <property type="entry name" value="ATPase_P-typ_cation-transptr_C"/>
</dbReference>
<dbReference type="PANTHER" id="PTHR24093">
    <property type="entry name" value="CATION TRANSPORTING ATPASE"/>
    <property type="match status" value="1"/>
</dbReference>
<dbReference type="InterPro" id="IPR036412">
    <property type="entry name" value="HAD-like_sf"/>
</dbReference>
<dbReference type="Pfam" id="PF13246">
    <property type="entry name" value="Cation_ATPase"/>
    <property type="match status" value="1"/>
</dbReference>
<dbReference type="STRING" id="3088.A0A383VH31"/>
<feature type="region of interest" description="Disordered" evidence="10">
    <location>
        <begin position="866"/>
        <end position="895"/>
    </location>
</feature>
<evidence type="ECO:0000313" key="13">
    <source>
        <dbReference type="Proteomes" id="UP000256970"/>
    </source>
</evidence>
<feature type="compositionally biased region" description="Low complexity" evidence="10">
    <location>
        <begin position="62"/>
        <end position="82"/>
    </location>
</feature>
<dbReference type="Gene3D" id="3.40.1110.10">
    <property type="entry name" value="Calcium-transporting ATPase, cytoplasmic domain N"/>
    <property type="match status" value="2"/>
</dbReference>
<feature type="compositionally biased region" description="Low complexity" evidence="10">
    <location>
        <begin position="1572"/>
        <end position="1586"/>
    </location>
</feature>
<evidence type="ECO:0000256" key="1">
    <source>
        <dbReference type="ARBA" id="ARBA00004127"/>
    </source>
</evidence>
<evidence type="ECO:0000256" key="4">
    <source>
        <dbReference type="ARBA" id="ARBA00022741"/>
    </source>
</evidence>
<dbReference type="Gene3D" id="1.20.1110.10">
    <property type="entry name" value="Calcium-transporting ATPase, transmembrane domain"/>
    <property type="match status" value="2"/>
</dbReference>
<keyword evidence="7" id="KW-1278">Translocase</keyword>
<dbReference type="Pfam" id="PF08282">
    <property type="entry name" value="Hydrolase_3"/>
    <property type="match status" value="1"/>
</dbReference>
<feature type="compositionally biased region" description="Low complexity" evidence="10">
    <location>
        <begin position="756"/>
        <end position="785"/>
    </location>
</feature>
<dbReference type="GO" id="GO:0012505">
    <property type="term" value="C:endomembrane system"/>
    <property type="evidence" value="ECO:0007669"/>
    <property type="project" value="UniProtKB-SubCell"/>
</dbReference>
<dbReference type="Pfam" id="PF00122">
    <property type="entry name" value="E1-E2_ATPase"/>
    <property type="match status" value="1"/>
</dbReference>
<dbReference type="InterPro" id="IPR018303">
    <property type="entry name" value="ATPase_P-typ_P_site"/>
</dbReference>
<dbReference type="SFLD" id="SFLDS00003">
    <property type="entry name" value="Haloacid_Dehalogenase"/>
    <property type="match status" value="1"/>
</dbReference>
<dbReference type="PROSITE" id="PS51257">
    <property type="entry name" value="PROKAR_LIPOPROTEIN"/>
    <property type="match status" value="1"/>
</dbReference>
<evidence type="ECO:0000256" key="3">
    <source>
        <dbReference type="ARBA" id="ARBA00022723"/>
    </source>
</evidence>
<evidence type="ECO:0000313" key="12">
    <source>
        <dbReference type="EMBL" id="SZX64243.1"/>
    </source>
</evidence>
<dbReference type="Pfam" id="PF00689">
    <property type="entry name" value="Cation_ATPase_C"/>
    <property type="match status" value="1"/>
</dbReference>
<evidence type="ECO:0000259" key="11">
    <source>
        <dbReference type="SMART" id="SM00831"/>
    </source>
</evidence>
<evidence type="ECO:0000256" key="9">
    <source>
        <dbReference type="ARBA" id="ARBA00023136"/>
    </source>
</evidence>
<feature type="compositionally biased region" description="Low complexity" evidence="10">
    <location>
        <begin position="1627"/>
        <end position="1659"/>
    </location>
</feature>
<dbReference type="InterPro" id="IPR023214">
    <property type="entry name" value="HAD_sf"/>
</dbReference>
<evidence type="ECO:0000256" key="5">
    <source>
        <dbReference type="ARBA" id="ARBA00022840"/>
    </source>
</evidence>
<dbReference type="InterPro" id="IPR004014">
    <property type="entry name" value="ATPase_P-typ_cation-transptr_N"/>
</dbReference>
<dbReference type="NCBIfam" id="TIGR01494">
    <property type="entry name" value="ATPase_P-type"/>
    <property type="match status" value="2"/>
</dbReference>
<reference evidence="12 13" key="1">
    <citation type="submission" date="2016-10" db="EMBL/GenBank/DDBJ databases">
        <authorList>
            <person name="Cai Z."/>
        </authorList>
    </citation>
    <scope>NUCLEOTIDE SEQUENCE [LARGE SCALE GENOMIC DNA]</scope>
</reference>
<dbReference type="Proteomes" id="UP000256970">
    <property type="component" value="Unassembled WGS sequence"/>
</dbReference>
<dbReference type="GO" id="GO:0016887">
    <property type="term" value="F:ATP hydrolysis activity"/>
    <property type="evidence" value="ECO:0007669"/>
    <property type="project" value="InterPro"/>
</dbReference>
<dbReference type="Gene3D" id="2.70.150.10">
    <property type="entry name" value="Calcium-transporting ATPase, cytoplasmic transduction domain A"/>
    <property type="match status" value="1"/>
</dbReference>
<dbReference type="InterPro" id="IPR023298">
    <property type="entry name" value="ATPase_P-typ_TM_dom_sf"/>
</dbReference>
<dbReference type="InterPro" id="IPR001757">
    <property type="entry name" value="P_typ_ATPase"/>
</dbReference>
<evidence type="ECO:0000256" key="6">
    <source>
        <dbReference type="ARBA" id="ARBA00022842"/>
    </source>
</evidence>
<dbReference type="SUPFAM" id="SSF81653">
    <property type="entry name" value="Calcium ATPase, transduction domain A"/>
    <property type="match status" value="1"/>
</dbReference>
<dbReference type="PROSITE" id="PS00154">
    <property type="entry name" value="ATPASE_E1_E2"/>
    <property type="match status" value="1"/>
</dbReference>
<feature type="compositionally biased region" description="Low complexity" evidence="10">
    <location>
        <begin position="674"/>
        <end position="708"/>
    </location>
</feature>
<name>A0A383VH31_TETOB</name>
<keyword evidence="6" id="KW-0460">Magnesium</keyword>
<keyword evidence="2" id="KW-0812">Transmembrane</keyword>
<evidence type="ECO:0000256" key="2">
    <source>
        <dbReference type="ARBA" id="ARBA00022692"/>
    </source>
</evidence>
<dbReference type="EMBL" id="FNXT01000384">
    <property type="protein sequence ID" value="SZX64243.1"/>
    <property type="molecule type" value="Genomic_DNA"/>
</dbReference>
<feature type="domain" description="Cation-transporting P-type ATPase N-terminal" evidence="11">
    <location>
        <begin position="187"/>
        <end position="264"/>
    </location>
</feature>
<keyword evidence="5" id="KW-0067">ATP-binding</keyword>
<dbReference type="SMART" id="SM00831">
    <property type="entry name" value="Cation_ATPase_N"/>
    <property type="match status" value="1"/>
</dbReference>
<feature type="region of interest" description="Disordered" evidence="10">
    <location>
        <begin position="156"/>
        <end position="188"/>
    </location>
</feature>
<keyword evidence="9" id="KW-0472">Membrane</keyword>
<protein>
    <recommendedName>
        <fullName evidence="11">Cation-transporting P-type ATPase N-terminal domain-containing protein</fullName>
    </recommendedName>
</protein>
<feature type="region of interest" description="Disordered" evidence="10">
    <location>
        <begin position="633"/>
        <end position="708"/>
    </location>
</feature>
<keyword evidence="3" id="KW-0479">Metal-binding</keyword>
<dbReference type="Pfam" id="PF00690">
    <property type="entry name" value="Cation_ATPase_N"/>
    <property type="match status" value="1"/>
</dbReference>
<feature type="region of interest" description="Disordered" evidence="10">
    <location>
        <begin position="1556"/>
        <end position="1586"/>
    </location>
</feature>
<dbReference type="PANTHER" id="PTHR24093:SF369">
    <property type="entry name" value="CALCIUM-TRANSPORTING ATPASE"/>
    <property type="match status" value="1"/>
</dbReference>
<dbReference type="GO" id="GO:0005524">
    <property type="term" value="F:ATP binding"/>
    <property type="evidence" value="ECO:0007669"/>
    <property type="project" value="UniProtKB-KW"/>
</dbReference>
<dbReference type="GO" id="GO:0046872">
    <property type="term" value="F:metal ion binding"/>
    <property type="evidence" value="ECO:0007669"/>
    <property type="project" value="UniProtKB-KW"/>
</dbReference>
<feature type="compositionally biased region" description="Low complexity" evidence="10">
    <location>
        <begin position="878"/>
        <end position="889"/>
    </location>
</feature>